<organism evidence="9 10">
    <name type="scientific">Actinomyces howellii</name>
    <dbReference type="NCBI Taxonomy" id="52771"/>
    <lineage>
        <taxon>Bacteria</taxon>
        <taxon>Bacillati</taxon>
        <taxon>Actinomycetota</taxon>
        <taxon>Actinomycetes</taxon>
        <taxon>Actinomycetales</taxon>
        <taxon>Actinomycetaceae</taxon>
        <taxon>Actinomyces</taxon>
    </lineage>
</organism>
<evidence type="ECO:0000256" key="6">
    <source>
        <dbReference type="ARBA" id="ARBA00023136"/>
    </source>
</evidence>
<proteinExistence type="inferred from homology"/>
<evidence type="ECO:0000256" key="4">
    <source>
        <dbReference type="ARBA" id="ARBA00022692"/>
    </source>
</evidence>
<feature type="transmembrane region" description="Helical" evidence="7">
    <location>
        <begin position="15"/>
        <end position="37"/>
    </location>
</feature>
<evidence type="ECO:0000256" key="1">
    <source>
        <dbReference type="ARBA" id="ARBA00004651"/>
    </source>
</evidence>
<feature type="transmembrane region" description="Helical" evidence="7">
    <location>
        <begin position="302"/>
        <end position="326"/>
    </location>
</feature>
<evidence type="ECO:0000256" key="2">
    <source>
        <dbReference type="ARBA" id="ARBA00022448"/>
    </source>
</evidence>
<protein>
    <submittedName>
        <fullName evidence="9">Oligopeptide transport system permease protein oppB</fullName>
    </submittedName>
</protein>
<feature type="domain" description="ABC transmembrane type-1" evidence="8">
    <location>
        <begin position="104"/>
        <end position="323"/>
    </location>
</feature>
<dbReference type="GO" id="GO:0005886">
    <property type="term" value="C:plasma membrane"/>
    <property type="evidence" value="ECO:0007669"/>
    <property type="project" value="UniProtKB-SubCell"/>
</dbReference>
<evidence type="ECO:0000256" key="5">
    <source>
        <dbReference type="ARBA" id="ARBA00022989"/>
    </source>
</evidence>
<feature type="transmembrane region" description="Helical" evidence="7">
    <location>
        <begin position="104"/>
        <end position="128"/>
    </location>
</feature>
<reference evidence="9 10" key="1">
    <citation type="submission" date="2018-12" db="EMBL/GenBank/DDBJ databases">
        <authorList>
            <consortium name="Pathogen Informatics"/>
        </authorList>
    </citation>
    <scope>NUCLEOTIDE SEQUENCE [LARGE SCALE GENOMIC DNA]</scope>
    <source>
        <strain evidence="9 10">NCTC11636</strain>
    </source>
</reference>
<dbReference type="Proteomes" id="UP000266895">
    <property type="component" value="Chromosome"/>
</dbReference>
<dbReference type="InterPro" id="IPR035906">
    <property type="entry name" value="MetI-like_sf"/>
</dbReference>
<dbReference type="EMBL" id="LR134350">
    <property type="protein sequence ID" value="VEG29789.1"/>
    <property type="molecule type" value="Genomic_DNA"/>
</dbReference>
<dbReference type="Pfam" id="PF00528">
    <property type="entry name" value="BPD_transp_1"/>
    <property type="match status" value="1"/>
</dbReference>
<name>A0A448HJR1_9ACTO</name>
<dbReference type="KEGG" id="ahw:NCTC11636_02258"/>
<evidence type="ECO:0000259" key="8">
    <source>
        <dbReference type="PROSITE" id="PS50928"/>
    </source>
</evidence>
<evidence type="ECO:0000256" key="3">
    <source>
        <dbReference type="ARBA" id="ARBA00022475"/>
    </source>
</evidence>
<dbReference type="CDD" id="cd06261">
    <property type="entry name" value="TM_PBP2"/>
    <property type="match status" value="1"/>
</dbReference>
<evidence type="ECO:0000313" key="10">
    <source>
        <dbReference type="Proteomes" id="UP000266895"/>
    </source>
</evidence>
<dbReference type="PANTHER" id="PTHR30465">
    <property type="entry name" value="INNER MEMBRANE ABC TRANSPORTER"/>
    <property type="match status" value="1"/>
</dbReference>
<dbReference type="PANTHER" id="PTHR30465:SF0">
    <property type="entry name" value="OLIGOPEPTIDE TRANSPORT SYSTEM PERMEASE PROTEIN APPB"/>
    <property type="match status" value="1"/>
</dbReference>
<evidence type="ECO:0000313" key="9">
    <source>
        <dbReference type="EMBL" id="VEG29789.1"/>
    </source>
</evidence>
<feature type="transmembrane region" description="Helical" evidence="7">
    <location>
        <begin position="140"/>
        <end position="167"/>
    </location>
</feature>
<dbReference type="InterPro" id="IPR000515">
    <property type="entry name" value="MetI-like"/>
</dbReference>
<accession>A0A448HJR1</accession>
<dbReference type="GO" id="GO:0055085">
    <property type="term" value="P:transmembrane transport"/>
    <property type="evidence" value="ECO:0007669"/>
    <property type="project" value="InterPro"/>
</dbReference>
<comment type="subcellular location">
    <subcellularLocation>
        <location evidence="1 7">Cell membrane</location>
        <topology evidence="1 7">Multi-pass membrane protein</topology>
    </subcellularLocation>
</comment>
<evidence type="ECO:0000256" key="7">
    <source>
        <dbReference type="RuleBase" id="RU363032"/>
    </source>
</evidence>
<dbReference type="AlphaFoldDB" id="A0A448HJR1"/>
<dbReference type="Gene3D" id="1.10.3720.10">
    <property type="entry name" value="MetI-like"/>
    <property type="match status" value="1"/>
</dbReference>
<keyword evidence="3" id="KW-1003">Cell membrane</keyword>
<keyword evidence="2 7" id="KW-0813">Transport</keyword>
<comment type="similarity">
    <text evidence="7">Belongs to the binding-protein-dependent transport system permease family.</text>
</comment>
<gene>
    <name evidence="9" type="primary">oppB</name>
    <name evidence="9" type="ORF">NCTC11636_02258</name>
</gene>
<sequence>MERGRAVIRYMARRALGWLGMIFLATNLTYFLASFYLNPRSNYVARRPKLPESQIDQMLAQYNLNDKDPILERWWTWLTGVLTRWDWGSSPTGGSVNDEIAFRVWVSAELVLGASILMTLLGVGLGVYTASRQYRRADRVWQGISIIAMNIHIVVAAMIVVMAGIWFNQRMGSTVLFVTGAQSVGVEGIGPRLLDAARHLVLPTIALVMTGYAGTHFMQRSLLLDNINADYVRTARAKGLTRSQAIRKHALRTSIIPVATSVAFTIPTLFTGAVMTETIFGWEGMGRYFVETISKNDINGAVAVAAFGAAMTALGAILADMVVVALDPRVRVS</sequence>
<keyword evidence="6 7" id="KW-0472">Membrane</keyword>
<keyword evidence="5 7" id="KW-1133">Transmembrane helix</keyword>
<keyword evidence="4 7" id="KW-0812">Transmembrane</keyword>
<dbReference type="SUPFAM" id="SSF161098">
    <property type="entry name" value="MetI-like"/>
    <property type="match status" value="1"/>
</dbReference>
<keyword evidence="10" id="KW-1185">Reference proteome</keyword>
<dbReference type="PROSITE" id="PS50928">
    <property type="entry name" value="ABC_TM1"/>
    <property type="match status" value="1"/>
</dbReference>
<feature type="transmembrane region" description="Helical" evidence="7">
    <location>
        <begin position="255"/>
        <end position="282"/>
    </location>
</feature>